<evidence type="ECO:0000313" key="3">
    <source>
        <dbReference type="Proteomes" id="UP000021369"/>
    </source>
</evidence>
<dbReference type="Proteomes" id="UP000021369">
    <property type="component" value="Unassembled WGS sequence"/>
</dbReference>
<organism evidence="2 3">
    <name type="scientific">Ruminococcus albus SY3</name>
    <dbReference type="NCBI Taxonomy" id="1341156"/>
    <lineage>
        <taxon>Bacteria</taxon>
        <taxon>Bacillati</taxon>
        <taxon>Bacillota</taxon>
        <taxon>Clostridia</taxon>
        <taxon>Eubacteriales</taxon>
        <taxon>Oscillospiraceae</taxon>
        <taxon>Ruminococcus</taxon>
    </lineage>
</organism>
<gene>
    <name evidence="2" type="ORF">RASY3_06555</name>
</gene>
<dbReference type="OrthoDB" id="54751at2"/>
<dbReference type="PANTHER" id="PTHR43649">
    <property type="entry name" value="ARABINOSE-BINDING PROTEIN-RELATED"/>
    <property type="match status" value="1"/>
</dbReference>
<reference evidence="2 3" key="1">
    <citation type="submission" date="2013-06" db="EMBL/GenBank/DDBJ databases">
        <title>Rumen cellulosomics: divergent fiber-degrading strategies revealed by comparative genome-wide analysis of six Ruminococcal strains.</title>
        <authorList>
            <person name="Dassa B."/>
            <person name="Borovok I."/>
            <person name="Lamed R."/>
            <person name="Flint H."/>
            <person name="Yeoman C.J."/>
            <person name="White B."/>
            <person name="Bayer E.A."/>
        </authorList>
    </citation>
    <scope>NUCLEOTIDE SEQUENCE [LARGE SCALE GENOMIC DNA]</scope>
    <source>
        <strain evidence="2 3">SY3</strain>
    </source>
</reference>
<evidence type="ECO:0000256" key="1">
    <source>
        <dbReference type="SAM" id="SignalP"/>
    </source>
</evidence>
<keyword evidence="3" id="KW-1185">Reference proteome</keyword>
<evidence type="ECO:0000313" key="2">
    <source>
        <dbReference type="EMBL" id="EXM39532.1"/>
    </source>
</evidence>
<sequence length="565" mass="63813">MKRLKRAAAALMAMAMVVGMASCGSTGGKKGEQETKKIVNDKGEEVEVKVFSAFFAVPGNKVDEGNVVQDKIAEKIGAKCEMEWLVGQTAEEAIGVMIAGGEYPDFVDASSGMKSMVDAGAFIPIDEYWDDFPNIKNFYTEAEWNSIRAEDGHVYIIPQFGKTWEKDTTCVHNDEAFWIQTRVLKWANYPKIETLDEYFDLIERYVEANPTMPDGTPNIGYEILCDDWRYFCLENAPFFLDGYPNDGCCIVDRNTHEAIDYNTTDTAKRYFQKLNEEYKKGIVDPETFTMKYDAYISKLSTGRVCGMVDQHWDFNDAELAIKAAGLDDCTYVPVGITMDKGVEEHWHAKPALDVSNGVGITVSCKEPEAALKFMDDLLRPEILTLRNWGIEGVNYNKGEDGVFTRTEEMRTNANDQAYINANLCPYAYFPNYSNGMDHDGINGCDANHQATEFYESLSADVKECFDAYGVKTYVEMLNEAPENEAWYPMWSYSNALTTDTPEGLVWAEMANVKHEYLPQVCIADDFDKAWDEYLTEYKKKCDVDGTLLPAFNKEIQRRIDVAAGK</sequence>
<dbReference type="Pfam" id="PF13416">
    <property type="entry name" value="SBP_bac_8"/>
    <property type="match status" value="1"/>
</dbReference>
<keyword evidence="1" id="KW-0732">Signal</keyword>
<dbReference type="PATRIC" id="fig|1341156.4.peg.1729"/>
<protein>
    <submittedName>
        <fullName evidence="2">Sugar ABC transporter substrate-binding protein</fullName>
    </submittedName>
</protein>
<feature type="signal peptide" evidence="1">
    <location>
        <begin position="1"/>
        <end position="21"/>
    </location>
</feature>
<accession>A0A011V273</accession>
<name>A0A011V273_RUMAL</name>
<dbReference type="PROSITE" id="PS51257">
    <property type="entry name" value="PROKAR_LIPOPROTEIN"/>
    <property type="match status" value="1"/>
</dbReference>
<dbReference type="SUPFAM" id="SSF53850">
    <property type="entry name" value="Periplasmic binding protein-like II"/>
    <property type="match status" value="1"/>
</dbReference>
<dbReference type="RefSeq" id="WP_037286237.1">
    <property type="nucleotide sequence ID" value="NZ_JEOB01000002.1"/>
</dbReference>
<dbReference type="InterPro" id="IPR006059">
    <property type="entry name" value="SBP"/>
</dbReference>
<dbReference type="PANTHER" id="PTHR43649:SF12">
    <property type="entry name" value="DIACETYLCHITOBIOSE BINDING PROTEIN DASA"/>
    <property type="match status" value="1"/>
</dbReference>
<dbReference type="EMBL" id="JEOB01000002">
    <property type="protein sequence ID" value="EXM39532.1"/>
    <property type="molecule type" value="Genomic_DNA"/>
</dbReference>
<dbReference type="InterPro" id="IPR050490">
    <property type="entry name" value="Bact_solute-bd_prot1"/>
</dbReference>
<dbReference type="AlphaFoldDB" id="A0A011V273"/>
<comment type="caution">
    <text evidence="2">The sequence shown here is derived from an EMBL/GenBank/DDBJ whole genome shotgun (WGS) entry which is preliminary data.</text>
</comment>
<feature type="chain" id="PRO_5039363955" evidence="1">
    <location>
        <begin position="22"/>
        <end position="565"/>
    </location>
</feature>
<proteinExistence type="predicted"/>
<dbReference type="Gene3D" id="3.40.190.10">
    <property type="entry name" value="Periplasmic binding protein-like II"/>
    <property type="match status" value="2"/>
</dbReference>